<dbReference type="Proteomes" id="UP000319894">
    <property type="component" value="Unassembled WGS sequence"/>
</dbReference>
<gene>
    <name evidence="1" type="ORF">DP107_18845</name>
</gene>
<protein>
    <submittedName>
        <fullName evidence="1">Uncharacterized protein</fullName>
    </submittedName>
</protein>
<dbReference type="RefSeq" id="WP_144263641.1">
    <property type="nucleotide sequence ID" value="NZ_QMDX01000030.1"/>
</dbReference>
<dbReference type="OrthoDB" id="236528at2157"/>
<evidence type="ECO:0000313" key="1">
    <source>
        <dbReference type="EMBL" id="TSD08679.1"/>
    </source>
</evidence>
<dbReference type="InParanoid" id="A0A554MU74"/>
<name>A0A554MU74_9EURY</name>
<evidence type="ECO:0000313" key="2">
    <source>
        <dbReference type="Proteomes" id="UP000319894"/>
    </source>
</evidence>
<keyword evidence="2" id="KW-1185">Reference proteome</keyword>
<reference evidence="1 2" key="1">
    <citation type="submission" date="2018-06" db="EMBL/GenBank/DDBJ databases">
        <title>Natronomonas sp. F16-60 a new haloarchaeon isolated from a solar saltern of Isla Cristina, Huelva, Spain.</title>
        <authorList>
            <person name="Duran-Viseras A."/>
            <person name="Sanchez-Porro C."/>
            <person name="Ventosa A."/>
        </authorList>
    </citation>
    <scope>NUCLEOTIDE SEQUENCE [LARGE SCALE GENOMIC DNA]</scope>
    <source>
        <strain evidence="1 2">F16-60</strain>
    </source>
</reference>
<organism evidence="1 2">
    <name type="scientific">Haloglomus irregulare</name>
    <dbReference type="NCBI Taxonomy" id="2234134"/>
    <lineage>
        <taxon>Archaea</taxon>
        <taxon>Methanobacteriati</taxon>
        <taxon>Methanobacteriota</taxon>
        <taxon>Stenosarchaea group</taxon>
        <taxon>Halobacteria</taxon>
        <taxon>Halobacteriales</taxon>
        <taxon>Natronomonadaceae</taxon>
        <taxon>Haloglomus</taxon>
    </lineage>
</organism>
<accession>A0A554MU74</accession>
<proteinExistence type="predicted"/>
<sequence length="228" mass="25847">MTIRDAINQLDAEFQQTPLGFTVETTLQARLLELLRTEVGETIQVRGGYNAADATGYKRKYLDRIAKPQSISNVQPEVNFGMSGDGNRSLDIAILEPDHKSEYDDLEYLPELEVPKVTVRLIDGSKYFSAASVKHAIELKYIKNVDIAGAKFERNNITEWPHFSADLDKLGDLSNAESRHLIVVSNKNPFQQGEVDRRSTAKAQRRYERVEEECAKRGVKLTEIHPRE</sequence>
<dbReference type="AlphaFoldDB" id="A0A554MU74"/>
<dbReference type="EMBL" id="QMDX01000030">
    <property type="protein sequence ID" value="TSD08679.1"/>
    <property type="molecule type" value="Genomic_DNA"/>
</dbReference>
<comment type="caution">
    <text evidence="1">The sequence shown here is derived from an EMBL/GenBank/DDBJ whole genome shotgun (WGS) entry which is preliminary data.</text>
</comment>